<dbReference type="Proteomes" id="UP001190700">
    <property type="component" value="Unassembled WGS sequence"/>
</dbReference>
<reference evidence="7 8" key="1">
    <citation type="journal article" date="2015" name="Genome Biol. Evol.">
        <title>Comparative Genomics of a Bacterivorous Green Alga Reveals Evolutionary Causalities and Consequences of Phago-Mixotrophic Mode of Nutrition.</title>
        <authorList>
            <person name="Burns J.A."/>
            <person name="Paasch A."/>
            <person name="Narechania A."/>
            <person name="Kim E."/>
        </authorList>
    </citation>
    <scope>NUCLEOTIDE SEQUENCE [LARGE SCALE GENOMIC DNA]</scope>
    <source>
        <strain evidence="7 8">PLY_AMNH</strain>
    </source>
</reference>
<organism evidence="7 8">
    <name type="scientific">Cymbomonas tetramitiformis</name>
    <dbReference type="NCBI Taxonomy" id="36881"/>
    <lineage>
        <taxon>Eukaryota</taxon>
        <taxon>Viridiplantae</taxon>
        <taxon>Chlorophyta</taxon>
        <taxon>Pyramimonadophyceae</taxon>
        <taxon>Pyramimonadales</taxon>
        <taxon>Pyramimonadaceae</taxon>
        <taxon>Cymbomonas</taxon>
    </lineage>
</organism>
<dbReference type="PANTHER" id="PTHR46959">
    <property type="entry name" value="SULFOQUINOVOSIDASE"/>
    <property type="match status" value="1"/>
</dbReference>
<dbReference type="Pfam" id="PF01055">
    <property type="entry name" value="Glyco_hydro_31_2nd"/>
    <property type="match status" value="1"/>
</dbReference>
<feature type="chain" id="PRO_5042007557" description="Alpha-glucosidase" evidence="3">
    <location>
        <begin position="26"/>
        <end position="801"/>
    </location>
</feature>
<dbReference type="SUPFAM" id="SSF74650">
    <property type="entry name" value="Galactose mutarotase-like"/>
    <property type="match status" value="1"/>
</dbReference>
<dbReference type="InterPro" id="IPR048395">
    <property type="entry name" value="Glyco_hydro_31_C"/>
</dbReference>
<feature type="signal peptide" evidence="3">
    <location>
        <begin position="1"/>
        <end position="25"/>
    </location>
</feature>
<dbReference type="SUPFAM" id="SSF51011">
    <property type="entry name" value="Glycosyl hydrolase domain"/>
    <property type="match status" value="1"/>
</dbReference>
<dbReference type="InterPro" id="IPR025887">
    <property type="entry name" value="Glyco_hydro_31_N_dom"/>
</dbReference>
<sequence length="801" mass="88117">MLMQSSFCAFTSLTALLLVLLRTEAAQVHVASELFSAVNSCQAQFNRFRVEWSNLTLQILHTEYDQVVWSTIPNNSFVGSGSGSFKVTQTYGNFEVHSKADKVTESQSVLVCTSLPDSLTLSGEISNSDDKQTYLLTVSEDAVAGVRLQLRAFPQSEGRTSPGAYNRLRLRFASADSEKFYGFGVQYTYLDLKGQVVPVLVTEQGVGRGLRPITKYLNSAEHGAGGSPLTTYAPMPYYVTSFNRGLLLHSSRYSVFDLSRTNAVQVEVYDPKLSIDISVLGGDSMLDVISAYTKHTGRMSPLPEWAHKRGAVLGLQGGTQEVQKRLAQIKAAGAPVAAVWLQDWTGQRQDAFGTRLLWNWEVDLNHYPGWGGFVTSLQKEGIRMMTYINPHVTTNATSFHPYLHRDLFEEGRHNGYLVKNVDGDPYIQASASPAFQFGTVDLTNPAARTWYANIISCNMLCVCNASLSSLAAPEHLRDQANLTCGNGHSAEVGALGWMADFGEYLPFDAQLYAGSAAEVHNDYPRLWAELNQQAVQQAGMEGDAVYFMRSSFVGAPKATTVNWLGDQLVTWDSFDGLQSAVIGALSSGLSGISMTHSDIGGFTNMNLSHTMVYLRSKELLLRWCEMSAFSDVVFRTHLGNLPTSAAQIYSDDATLRHFARFARVHQALGHFRQQLMTEAQSTGAPLVRPLFLHFPQAFESNASNSQFLVGKELLVAPVLRPGVLTQQVWLPPGEWEHLWTCKTELARESRWVQVDAHIGSPPVFFWKAGNVGNSLQAALNISCRTGLVSASGSHKKQPTAK</sequence>
<dbReference type="GO" id="GO:0030246">
    <property type="term" value="F:carbohydrate binding"/>
    <property type="evidence" value="ECO:0007669"/>
    <property type="project" value="InterPro"/>
</dbReference>
<evidence type="ECO:0000313" key="8">
    <source>
        <dbReference type="Proteomes" id="UP001190700"/>
    </source>
</evidence>
<evidence type="ECO:0000259" key="6">
    <source>
        <dbReference type="Pfam" id="PF21365"/>
    </source>
</evidence>
<dbReference type="InterPro" id="IPR044112">
    <property type="entry name" value="YihQ_TIM-like"/>
</dbReference>
<dbReference type="GO" id="GO:0004553">
    <property type="term" value="F:hydrolase activity, hydrolyzing O-glycosyl compounds"/>
    <property type="evidence" value="ECO:0007669"/>
    <property type="project" value="InterPro"/>
</dbReference>
<dbReference type="InterPro" id="IPR013780">
    <property type="entry name" value="Glyco_hydro_b"/>
</dbReference>
<keyword evidence="3" id="KW-0732">Signal</keyword>
<dbReference type="AlphaFoldDB" id="A0AAE0C2X7"/>
<evidence type="ECO:0000256" key="1">
    <source>
        <dbReference type="ARBA" id="ARBA00007806"/>
    </source>
</evidence>
<dbReference type="Pfam" id="PF13802">
    <property type="entry name" value="Gal_mutarotas_2"/>
    <property type="match status" value="1"/>
</dbReference>
<dbReference type="Pfam" id="PF21365">
    <property type="entry name" value="Glyco_hydro_31_3rd"/>
    <property type="match status" value="1"/>
</dbReference>
<dbReference type="Gene3D" id="2.60.40.1760">
    <property type="entry name" value="glycosyl hydrolase (family 31)"/>
    <property type="match status" value="1"/>
</dbReference>
<dbReference type="InterPro" id="IPR017853">
    <property type="entry name" value="GH"/>
</dbReference>
<proteinExistence type="inferred from homology"/>
<gene>
    <name evidence="7" type="ORF">CYMTET_43080</name>
</gene>
<evidence type="ECO:0000259" key="5">
    <source>
        <dbReference type="Pfam" id="PF13802"/>
    </source>
</evidence>
<dbReference type="Gene3D" id="3.20.20.80">
    <property type="entry name" value="Glycosidases"/>
    <property type="match status" value="2"/>
</dbReference>
<dbReference type="PANTHER" id="PTHR46959:SF2">
    <property type="entry name" value="SULFOQUINOVOSIDASE"/>
    <property type="match status" value="1"/>
</dbReference>
<keyword evidence="8" id="KW-1185">Reference proteome</keyword>
<evidence type="ECO:0000256" key="3">
    <source>
        <dbReference type="SAM" id="SignalP"/>
    </source>
</evidence>
<feature type="domain" description="Glycoside hydrolase family 31 N-terminal" evidence="5">
    <location>
        <begin position="95"/>
        <end position="257"/>
    </location>
</feature>
<name>A0AAE0C2X7_9CHLO</name>
<dbReference type="EMBL" id="LGRX02028990">
    <property type="protein sequence ID" value="KAK3247421.1"/>
    <property type="molecule type" value="Genomic_DNA"/>
</dbReference>
<dbReference type="CDD" id="cd06594">
    <property type="entry name" value="GH31_glucosidase_YihQ"/>
    <property type="match status" value="1"/>
</dbReference>
<feature type="domain" description="Glycosyl hydrolase family 31 C-terminal" evidence="6">
    <location>
        <begin position="683"/>
        <end position="769"/>
    </location>
</feature>
<protein>
    <recommendedName>
        <fullName evidence="9">Alpha-glucosidase</fullName>
    </recommendedName>
</protein>
<evidence type="ECO:0008006" key="9">
    <source>
        <dbReference type="Google" id="ProtNLM"/>
    </source>
</evidence>
<dbReference type="Gene3D" id="2.60.40.1180">
    <property type="entry name" value="Golgi alpha-mannosidase II"/>
    <property type="match status" value="1"/>
</dbReference>
<dbReference type="InterPro" id="IPR000322">
    <property type="entry name" value="Glyco_hydro_31_TIM"/>
</dbReference>
<dbReference type="CDD" id="cd14752">
    <property type="entry name" value="GH31_N"/>
    <property type="match status" value="1"/>
</dbReference>
<dbReference type="InterPro" id="IPR011013">
    <property type="entry name" value="Gal_mutarotase_sf_dom"/>
</dbReference>
<dbReference type="GO" id="GO:0005975">
    <property type="term" value="P:carbohydrate metabolic process"/>
    <property type="evidence" value="ECO:0007669"/>
    <property type="project" value="InterPro"/>
</dbReference>
<keyword evidence="2" id="KW-0378">Hydrolase</keyword>
<comment type="similarity">
    <text evidence="1 2">Belongs to the glycosyl hydrolase 31 family.</text>
</comment>
<evidence type="ECO:0000313" key="7">
    <source>
        <dbReference type="EMBL" id="KAK3247421.1"/>
    </source>
</evidence>
<feature type="domain" description="Glycoside hydrolase family 31 TIM barrel" evidence="4">
    <location>
        <begin position="319"/>
        <end position="653"/>
    </location>
</feature>
<accession>A0AAE0C2X7</accession>
<dbReference type="SUPFAM" id="SSF51445">
    <property type="entry name" value="(Trans)glycosidases"/>
    <property type="match status" value="2"/>
</dbReference>
<comment type="caution">
    <text evidence="7">The sequence shown here is derived from an EMBL/GenBank/DDBJ whole genome shotgun (WGS) entry which is preliminary data.</text>
</comment>
<dbReference type="InterPro" id="IPR052990">
    <property type="entry name" value="Sulfoquinovosidase_GH31"/>
</dbReference>
<evidence type="ECO:0000256" key="2">
    <source>
        <dbReference type="RuleBase" id="RU361185"/>
    </source>
</evidence>
<keyword evidence="2" id="KW-0326">Glycosidase</keyword>
<evidence type="ECO:0000259" key="4">
    <source>
        <dbReference type="Pfam" id="PF01055"/>
    </source>
</evidence>